<evidence type="ECO:0000313" key="2">
    <source>
        <dbReference type="Proteomes" id="UP000321258"/>
    </source>
</evidence>
<comment type="caution">
    <text evidence="1">The sequence shown here is derived from an EMBL/GenBank/DDBJ whole genome shotgun (WGS) entry which is preliminary data.</text>
</comment>
<dbReference type="Proteomes" id="UP000321258">
    <property type="component" value="Unassembled WGS sequence"/>
</dbReference>
<organism evidence="1 2">
    <name type="scientific">Methylobacterium haplocladii</name>
    <dbReference type="NCBI Taxonomy" id="1176176"/>
    <lineage>
        <taxon>Bacteria</taxon>
        <taxon>Pseudomonadati</taxon>
        <taxon>Pseudomonadota</taxon>
        <taxon>Alphaproteobacteria</taxon>
        <taxon>Hyphomicrobiales</taxon>
        <taxon>Methylobacteriaceae</taxon>
        <taxon>Methylobacterium</taxon>
    </lineage>
</organism>
<dbReference type="RefSeq" id="WP_147079976.1">
    <property type="nucleotide sequence ID" value="NZ_BJZT01000032.1"/>
</dbReference>
<dbReference type="AlphaFoldDB" id="A0A512IS92"/>
<keyword evidence="2" id="KW-1185">Reference proteome</keyword>
<gene>
    <name evidence="1" type="ORF">MHA02_29610</name>
</gene>
<accession>A0A512IS92</accession>
<sequence length="84" mass="9248">MSRRSALSHRAVADLLVDAGFTDRLPADDLGMAHLICRAVDRTEHKLGQVPGTPDDFDEIRFEHRLLVGAREAAPVRTIHAGVH</sequence>
<evidence type="ECO:0000313" key="1">
    <source>
        <dbReference type="EMBL" id="GEP00574.1"/>
    </source>
</evidence>
<reference evidence="1 2" key="1">
    <citation type="submission" date="2019-07" db="EMBL/GenBank/DDBJ databases">
        <title>Whole genome shotgun sequence of Methylobacterium haplocladii NBRC 107714.</title>
        <authorList>
            <person name="Hosoyama A."/>
            <person name="Uohara A."/>
            <person name="Ohji S."/>
            <person name="Ichikawa N."/>
        </authorList>
    </citation>
    <scope>NUCLEOTIDE SEQUENCE [LARGE SCALE GENOMIC DNA]</scope>
    <source>
        <strain evidence="1 2">NBRC 107714</strain>
    </source>
</reference>
<protein>
    <submittedName>
        <fullName evidence="1">Uncharacterized protein</fullName>
    </submittedName>
</protein>
<proteinExistence type="predicted"/>
<dbReference type="EMBL" id="BJZT01000032">
    <property type="protein sequence ID" value="GEP00574.1"/>
    <property type="molecule type" value="Genomic_DNA"/>
</dbReference>
<name>A0A512IS92_9HYPH</name>